<accession>A0A242VYX3</accession>
<sequence length="66" mass="7803">MEMKDFEKECIQARLSLVERQINNRLKEIESIRNFGGSETLFLVEEINLHLLLSTVTGRENKYVEF</sequence>
<organism evidence="1 2">
    <name type="scientific">Bacillus thuringiensis serovar mexicanensis</name>
    <dbReference type="NCBI Taxonomy" id="180868"/>
    <lineage>
        <taxon>Bacteria</taxon>
        <taxon>Bacillati</taxon>
        <taxon>Bacillota</taxon>
        <taxon>Bacilli</taxon>
        <taxon>Bacillales</taxon>
        <taxon>Bacillaceae</taxon>
        <taxon>Bacillus</taxon>
        <taxon>Bacillus cereus group</taxon>
    </lineage>
</organism>
<dbReference type="Proteomes" id="UP000195152">
    <property type="component" value="Unassembled WGS sequence"/>
</dbReference>
<evidence type="ECO:0000313" key="2">
    <source>
        <dbReference type="Proteomes" id="UP000195152"/>
    </source>
</evidence>
<name>A0A242VYX3_BACTU</name>
<gene>
    <name evidence="1" type="ORF">BK699_33590</name>
</gene>
<reference evidence="1 2" key="1">
    <citation type="submission" date="2016-10" db="EMBL/GenBank/DDBJ databases">
        <title>Comparative genomics of Bacillus thuringiensis reveals a path to pathogens against multiple invertebrate hosts.</title>
        <authorList>
            <person name="Zheng J."/>
            <person name="Gao Q."/>
            <person name="Liu H."/>
            <person name="Peng D."/>
            <person name="Ruan L."/>
            <person name="Sun M."/>
        </authorList>
    </citation>
    <scope>NUCLEOTIDE SEQUENCE [LARGE SCALE GENOMIC DNA]</scope>
    <source>
        <strain evidence="1">BGSC 4AC1</strain>
    </source>
</reference>
<protein>
    <submittedName>
        <fullName evidence="1">Uncharacterized protein</fullName>
    </submittedName>
</protein>
<dbReference type="EMBL" id="NFCF01000117">
    <property type="protein sequence ID" value="OTW44032.1"/>
    <property type="molecule type" value="Genomic_DNA"/>
</dbReference>
<comment type="caution">
    <text evidence="1">The sequence shown here is derived from an EMBL/GenBank/DDBJ whole genome shotgun (WGS) entry which is preliminary data.</text>
</comment>
<evidence type="ECO:0000313" key="1">
    <source>
        <dbReference type="EMBL" id="OTW44032.1"/>
    </source>
</evidence>
<proteinExistence type="predicted"/>
<dbReference type="AlphaFoldDB" id="A0A242VYX3"/>